<feature type="chain" id="PRO_5003712443" evidence="1">
    <location>
        <begin position="20"/>
        <end position="803"/>
    </location>
</feature>
<dbReference type="HOGENOM" id="CLU_350771_0_0_1"/>
<dbReference type="GeneID" id="7831819"/>
<evidence type="ECO:0000256" key="1">
    <source>
        <dbReference type="SAM" id="SignalP"/>
    </source>
</evidence>
<proteinExistence type="predicted"/>
<name>I7MKP4_TETTS</name>
<reference evidence="3" key="1">
    <citation type="journal article" date="2006" name="PLoS Biol.">
        <title>Macronuclear genome sequence of the ciliate Tetrahymena thermophila, a model eukaryote.</title>
        <authorList>
            <person name="Eisen J.A."/>
            <person name="Coyne R.S."/>
            <person name="Wu M."/>
            <person name="Wu D."/>
            <person name="Thiagarajan M."/>
            <person name="Wortman J.R."/>
            <person name="Badger J.H."/>
            <person name="Ren Q."/>
            <person name="Amedeo P."/>
            <person name="Jones K.M."/>
            <person name="Tallon L.J."/>
            <person name="Delcher A.L."/>
            <person name="Salzberg S.L."/>
            <person name="Silva J.C."/>
            <person name="Haas B.J."/>
            <person name="Majoros W.H."/>
            <person name="Farzad M."/>
            <person name="Carlton J.M."/>
            <person name="Smith R.K. Jr."/>
            <person name="Garg J."/>
            <person name="Pearlman R.E."/>
            <person name="Karrer K.M."/>
            <person name="Sun L."/>
            <person name="Manning G."/>
            <person name="Elde N.C."/>
            <person name="Turkewitz A.P."/>
            <person name="Asai D.J."/>
            <person name="Wilkes D.E."/>
            <person name="Wang Y."/>
            <person name="Cai H."/>
            <person name="Collins K."/>
            <person name="Stewart B.A."/>
            <person name="Lee S.R."/>
            <person name="Wilamowska K."/>
            <person name="Weinberg Z."/>
            <person name="Ruzzo W.L."/>
            <person name="Wloga D."/>
            <person name="Gaertig J."/>
            <person name="Frankel J."/>
            <person name="Tsao C.-C."/>
            <person name="Gorovsky M.A."/>
            <person name="Keeling P.J."/>
            <person name="Waller R.F."/>
            <person name="Patron N.J."/>
            <person name="Cherry J.M."/>
            <person name="Stover N.A."/>
            <person name="Krieger C.J."/>
            <person name="del Toro C."/>
            <person name="Ryder H.F."/>
            <person name="Williamson S.C."/>
            <person name="Barbeau R.A."/>
            <person name="Hamilton E.P."/>
            <person name="Orias E."/>
        </authorList>
    </citation>
    <scope>NUCLEOTIDE SEQUENCE [LARGE SCALE GENOMIC DNA]</scope>
    <source>
        <strain evidence="3">SB210</strain>
    </source>
</reference>
<dbReference type="KEGG" id="tet:TTHERM_00590090"/>
<gene>
    <name evidence="2" type="ORF">TTHERM_00590090</name>
</gene>
<keyword evidence="1" id="KW-0732">Signal</keyword>
<dbReference type="Proteomes" id="UP000009168">
    <property type="component" value="Unassembled WGS sequence"/>
</dbReference>
<organism evidence="2 3">
    <name type="scientific">Tetrahymena thermophila (strain SB210)</name>
    <dbReference type="NCBI Taxonomy" id="312017"/>
    <lineage>
        <taxon>Eukaryota</taxon>
        <taxon>Sar</taxon>
        <taxon>Alveolata</taxon>
        <taxon>Ciliophora</taxon>
        <taxon>Intramacronucleata</taxon>
        <taxon>Oligohymenophorea</taxon>
        <taxon>Hymenostomatida</taxon>
        <taxon>Tetrahymenina</taxon>
        <taxon>Tetrahymenidae</taxon>
        <taxon>Tetrahymena</taxon>
    </lineage>
</organism>
<dbReference type="RefSeq" id="XP_001019917.1">
    <property type="nucleotide sequence ID" value="XM_001019917.3"/>
</dbReference>
<accession>I7MKP4</accession>
<keyword evidence="3" id="KW-1185">Reference proteome</keyword>
<feature type="signal peptide" evidence="1">
    <location>
        <begin position="1"/>
        <end position="19"/>
    </location>
</feature>
<protein>
    <submittedName>
        <fullName evidence="2">Uncharacterized protein</fullName>
    </submittedName>
</protein>
<sequence length="803" mass="86037">MRSSTLSILLLCILGASIAQNLNDANQDILQQVINGFYEQNKLADPSTIVPCIDSTTAANIVALVPQVLKKASSILTIAQVPALVENFVKTLNPAVGECLKDNKEVAELATVFDVSKITQQAAINWATGHASTVTGEASTLNKLWSGAQYNQFGNNASSFAHTVIDQISGKSVSESNDANQDIIQQVINGFYEQNKLADPTTIVPCIDTTTAANIVALVPQVLKKASSILTIAQVATLVENFVKTLNPAVGECLKDNKEVAELATVFDVSKITQQAAINWATGHASTVTGEATTLNKLWSSAQYNQLGNNASSFAHTVINQISGNSVSESNDANQDIIQQVINGFYEQNKLADPTTIVPCIDTTTAANIVALVPQVLKKASSILTIAQVATLVENFVKTLNPAVGECLKDNKEVAELATVFDVSKITQQAAINWATGHASTVTGEATTLNKLWSSAQYNQLGNNASSFAHTVINQISGNANDINATNQQILQDFYNGLYQQQGLPNPTFTVCYPDAAAADFVNFAPGFLKKGSSILTINAAFTDLQKFTEDQAAKYPQIGECSKNYASELQALSDALGVKNPATVQDTIKNYITANLSSTTKAFGDANNSWKGSNYVQSGKQVSAWVKLALAKNQMTEEEVNATNQQILQDFYNGLYQQQGLPNPTFVTVCYPDAAAADFVNFAPGFLKKGSSILTINAAFTDLQKFTEDQAAKYPQIGECSKNYASELQALSDALGVKNPATVQDTIKNYITANLSSTTKAFGDANNSWKGSNYVQSGKQVSAWVKLALAKNAFSEDQQIMF</sequence>
<evidence type="ECO:0000313" key="2">
    <source>
        <dbReference type="EMBL" id="EAR99672.1"/>
    </source>
</evidence>
<dbReference type="EMBL" id="GG662637">
    <property type="protein sequence ID" value="EAR99672.1"/>
    <property type="molecule type" value="Genomic_DNA"/>
</dbReference>
<dbReference type="AlphaFoldDB" id="I7MKP4"/>
<dbReference type="InParanoid" id="I7MKP4"/>
<evidence type="ECO:0000313" key="3">
    <source>
        <dbReference type="Proteomes" id="UP000009168"/>
    </source>
</evidence>